<organism evidence="7 8">
    <name type="scientific">Limulus polyphemus</name>
    <name type="common">Atlantic horseshoe crab</name>
    <dbReference type="NCBI Taxonomy" id="6850"/>
    <lineage>
        <taxon>Eukaryota</taxon>
        <taxon>Metazoa</taxon>
        <taxon>Ecdysozoa</taxon>
        <taxon>Arthropoda</taxon>
        <taxon>Chelicerata</taxon>
        <taxon>Merostomata</taxon>
        <taxon>Xiphosura</taxon>
        <taxon>Limulidae</taxon>
        <taxon>Limulus</taxon>
    </lineage>
</organism>
<evidence type="ECO:0000256" key="3">
    <source>
        <dbReference type="ARBA" id="ARBA00022483"/>
    </source>
</evidence>
<dbReference type="InterPro" id="IPR046364">
    <property type="entry name" value="Exo70_C"/>
</dbReference>
<dbReference type="RefSeq" id="XP_022248527.1">
    <property type="nucleotide sequence ID" value="XM_022392819.1"/>
</dbReference>
<gene>
    <name evidence="8" type="primary">LOC106464991</name>
</gene>
<sequence>MEEVQEKLKKETHNLDQLKKTIGKSKQLTNGMCSILTSFDERLMKLEQTILPVYQETGNLQRRQENIEKLMESLDYVIQFYNVSKEVEAIIRDGPMDCLEEFLKSVDKLQRAINYFDKHNPNSPELVTLMSLFDAGGDALEREFRGLLSRHSKPMPPVLILDLVGMDDELPNEEEKHIVDQLPEKTVQDLIKIAEWLRKNRNEDFANIYATIRSSILQKSLQGLRDHQKACSGNSVSLTVQNSPMLGGRRSGVRETPPRRVSKRIQQALKKKASAAFMKYSPSVDTAFGQRFHPSLLPEMKDEILDQEIESYLTSVTALYKLMQSELQLMQGIITREQHKPVFERVVGHALTSVISEGENLASRVKKCVARHEFSAALTLFPILRHLSDMKPEFDRIFEWCTTNTIHKALEEFIDSIKNDPDTKLPKDGTVHELNSNVMMLLEQLQDYIDMLGSVLAVSDIGAAREAKDPSKLALAQYIYRVLSALGLALTGNYCLCDLFVFYRQSCQLWDWPQQEITVYVICLSSIDRLLSALRLAPTGNYCLCDMFVFYRQGLVSSETGPYKKLLDLSALGLAPTGNYCLCDLFVFYRQKLTETCQLWDWPQQEIIVYVVSLSSIDRVLSALGLALTTKSESYNDAYLKAIFRMNNLHYIQKTLHNSGLLDIVHLYNENVGGHYNDEIRDQKRIYSQSWSRVLHYVMEVDRPISQQKGSNSHSSTSSLKLKDKDRQSIKDKFTGFNKEIEEISRTQKGYAIPDVELRESLKRDNKEFILPKYQLFYDKYVKIPFTKNPEKYIKYTPVQVSDHIDKFFDAAA</sequence>
<accession>A0ABM1SY21</accession>
<keyword evidence="3 5" id="KW-0268">Exocytosis</keyword>
<feature type="domain" description="Exocyst complex subunit Exo70 C-terminal" evidence="6">
    <location>
        <begin position="314"/>
        <end position="491"/>
    </location>
</feature>
<dbReference type="Gene3D" id="1.20.1280.170">
    <property type="entry name" value="Exocyst complex component Exo70"/>
    <property type="match status" value="3"/>
</dbReference>
<reference evidence="8" key="1">
    <citation type="submission" date="2025-08" db="UniProtKB">
        <authorList>
            <consortium name="RefSeq"/>
        </authorList>
    </citation>
    <scope>IDENTIFICATION</scope>
    <source>
        <tissue evidence="8">Muscle</tissue>
    </source>
</reference>
<feature type="domain" description="Exocyst complex subunit Exo70 C-terminal" evidence="6">
    <location>
        <begin position="617"/>
        <end position="806"/>
    </location>
</feature>
<comment type="function">
    <text evidence="5">Component of the exocyst complex involved in the docking of exocytic vesicles with fusion sites on the plasma membrane.</text>
</comment>
<evidence type="ECO:0000256" key="1">
    <source>
        <dbReference type="ARBA" id="ARBA00006756"/>
    </source>
</evidence>
<dbReference type="GeneID" id="106464991"/>
<dbReference type="Pfam" id="PF20669">
    <property type="entry name" value="Exo70_N"/>
    <property type="match status" value="1"/>
</dbReference>
<evidence type="ECO:0000256" key="2">
    <source>
        <dbReference type="ARBA" id="ARBA00022448"/>
    </source>
</evidence>
<dbReference type="SUPFAM" id="SSF74788">
    <property type="entry name" value="Cullin repeat-like"/>
    <property type="match status" value="2"/>
</dbReference>
<dbReference type="InterPro" id="IPR016159">
    <property type="entry name" value="Cullin_repeat-like_dom_sf"/>
</dbReference>
<protein>
    <recommendedName>
        <fullName evidence="4 5">Exocyst complex component 7</fullName>
    </recommendedName>
    <alternativeName>
        <fullName evidence="5">Exocyst complex component Exo70</fullName>
    </alternativeName>
</protein>
<keyword evidence="7" id="KW-1185">Reference proteome</keyword>
<dbReference type="PANTHER" id="PTHR12542:SF41">
    <property type="entry name" value="EXOCYST COMPLEX COMPONENT 7"/>
    <property type="match status" value="1"/>
</dbReference>
<keyword evidence="5" id="KW-0653">Protein transport</keyword>
<evidence type="ECO:0000259" key="6">
    <source>
        <dbReference type="Pfam" id="PF03081"/>
    </source>
</evidence>
<dbReference type="Proteomes" id="UP000694941">
    <property type="component" value="Unplaced"/>
</dbReference>
<dbReference type="PANTHER" id="PTHR12542">
    <property type="entry name" value="EXOCYST COMPLEX PROTEIN EXO70"/>
    <property type="match status" value="1"/>
</dbReference>
<evidence type="ECO:0000256" key="5">
    <source>
        <dbReference type="RuleBase" id="RU365026"/>
    </source>
</evidence>
<proteinExistence type="inferred from homology"/>
<evidence type="ECO:0000313" key="8">
    <source>
        <dbReference type="RefSeq" id="XP_022248527.1"/>
    </source>
</evidence>
<dbReference type="Pfam" id="PF03081">
    <property type="entry name" value="Exo70_C"/>
    <property type="match status" value="2"/>
</dbReference>
<name>A0ABM1SY21_LIMPO</name>
<keyword evidence="2 5" id="KW-0813">Transport</keyword>
<evidence type="ECO:0000256" key="4">
    <source>
        <dbReference type="ARBA" id="ARBA00026169"/>
    </source>
</evidence>
<evidence type="ECO:0000313" key="7">
    <source>
        <dbReference type="Proteomes" id="UP000694941"/>
    </source>
</evidence>
<comment type="similarity">
    <text evidence="1 5">Belongs to the EXO70 family.</text>
</comment>
<dbReference type="InterPro" id="IPR004140">
    <property type="entry name" value="Exo70"/>
</dbReference>